<evidence type="ECO:0000313" key="2">
    <source>
        <dbReference type="Proteomes" id="UP000004994"/>
    </source>
</evidence>
<dbReference type="PANTHER" id="PTHR33187">
    <property type="entry name" value="WU:FI09B08"/>
    <property type="match status" value="1"/>
</dbReference>
<reference evidence="1" key="1">
    <citation type="journal article" date="2012" name="Nature">
        <title>The tomato genome sequence provides insights into fleshy fruit evolution.</title>
        <authorList>
            <consortium name="Tomato Genome Consortium"/>
        </authorList>
    </citation>
    <scope>NUCLEOTIDE SEQUENCE [LARGE SCALE GENOMIC DNA]</scope>
    <source>
        <strain evidence="1">cv. Heinz 1706</strain>
    </source>
</reference>
<name>A0A494G8S5_SOLLC</name>
<proteinExistence type="predicted"/>
<reference evidence="1" key="2">
    <citation type="submission" date="2019-04" db="UniProtKB">
        <authorList>
            <consortium name="EnsemblPlants"/>
        </authorList>
    </citation>
    <scope>IDENTIFICATION</scope>
    <source>
        <strain evidence="1">cv. Heinz 1706</strain>
    </source>
</reference>
<keyword evidence="2" id="KW-1185">Reference proteome</keyword>
<dbReference type="PANTHER" id="PTHR33187:SF11">
    <property type="entry name" value="AMINOTRANSFERASE-LIKE PLANT MOBILE DOMAIN-CONTAINING PROTEIN"/>
    <property type="match status" value="1"/>
</dbReference>
<dbReference type="InParanoid" id="A0A494G8S5"/>
<organism evidence="1">
    <name type="scientific">Solanum lycopersicum</name>
    <name type="common">Tomato</name>
    <name type="synonym">Lycopersicon esculentum</name>
    <dbReference type="NCBI Taxonomy" id="4081"/>
    <lineage>
        <taxon>Eukaryota</taxon>
        <taxon>Viridiplantae</taxon>
        <taxon>Streptophyta</taxon>
        <taxon>Embryophyta</taxon>
        <taxon>Tracheophyta</taxon>
        <taxon>Spermatophyta</taxon>
        <taxon>Magnoliopsida</taxon>
        <taxon>eudicotyledons</taxon>
        <taxon>Gunneridae</taxon>
        <taxon>Pentapetalae</taxon>
        <taxon>asterids</taxon>
        <taxon>lamiids</taxon>
        <taxon>Solanales</taxon>
        <taxon>Solanaceae</taxon>
        <taxon>Solanoideae</taxon>
        <taxon>Solaneae</taxon>
        <taxon>Solanum</taxon>
        <taxon>Solanum subgen. Lycopersicon</taxon>
    </lineage>
</organism>
<evidence type="ECO:0000313" key="1">
    <source>
        <dbReference type="EnsemblPlants" id="Solyc00g013188.1.1"/>
    </source>
</evidence>
<dbReference type="Gramene" id="Solyc00g013188.1.1">
    <property type="protein sequence ID" value="Solyc00g013188.1.1"/>
    <property type="gene ID" value="Solyc00g013188.1"/>
</dbReference>
<dbReference type="EnsemblPlants" id="Solyc00g013188.1.1">
    <property type="protein sequence ID" value="Solyc00g013188.1.1"/>
    <property type="gene ID" value="Solyc00g013188.1"/>
</dbReference>
<protein>
    <submittedName>
        <fullName evidence="1">Uncharacterized protein</fullName>
    </submittedName>
</protein>
<dbReference type="AlphaFoldDB" id="A0A494G8S5"/>
<sequence>MSSMAYHHGNWAAHAVGHKRRWDNVECGMPSSPLDYTPSHMKSSVAFHHVLGKHTRSDYVGRGRPSSPLGSTHRVKRCRAWNAIFAFRQHTRLEDVGQTTSSVAFHHRPWRAHTIALRRAWHDIIALGQHTRLDDVGRGIPSSSLESIHDRTTLGMACYHQSWTTHMIGSLRVWHAHMALGQHTRSDYVVCDMPSQPLSSTHG</sequence>
<dbReference type="Proteomes" id="UP000004994">
    <property type="component" value="Unassembled WGS sequence"/>
</dbReference>
<accession>A0A494G8S5</accession>